<dbReference type="SMART" id="SM00100">
    <property type="entry name" value="cNMP"/>
    <property type="match status" value="1"/>
</dbReference>
<dbReference type="Pfam" id="PF00027">
    <property type="entry name" value="cNMP_binding"/>
    <property type="match status" value="1"/>
</dbReference>
<reference evidence="12" key="1">
    <citation type="journal article" date="2023" name="Commun. Biol.">
        <title>Genome analysis of Parmales, the sister group of diatoms, reveals the evolutionary specialization of diatoms from phago-mixotrophs to photoautotrophs.</title>
        <authorList>
            <person name="Ban H."/>
            <person name="Sato S."/>
            <person name="Yoshikawa S."/>
            <person name="Yamada K."/>
            <person name="Nakamura Y."/>
            <person name="Ichinomiya M."/>
            <person name="Sato N."/>
            <person name="Blanc-Mathieu R."/>
            <person name="Endo H."/>
            <person name="Kuwata A."/>
            <person name="Ogata H."/>
        </authorList>
    </citation>
    <scope>NUCLEOTIDE SEQUENCE [LARGE SCALE GENOMIC DNA]</scope>
    <source>
        <strain evidence="12">NIES 3699</strain>
    </source>
</reference>
<dbReference type="InterPro" id="IPR000595">
    <property type="entry name" value="cNMP-bd_dom"/>
</dbReference>
<dbReference type="SUPFAM" id="SSF51206">
    <property type="entry name" value="cAMP-binding domain-like"/>
    <property type="match status" value="1"/>
</dbReference>
<dbReference type="SUPFAM" id="SSF81324">
    <property type="entry name" value="Voltage-gated potassium channels"/>
    <property type="match status" value="1"/>
</dbReference>
<dbReference type="PROSITE" id="PS00888">
    <property type="entry name" value="CNMP_BINDING_1"/>
    <property type="match status" value="1"/>
</dbReference>
<protein>
    <recommendedName>
        <fullName evidence="10">Cyclic nucleotide-binding domain-containing protein</fullName>
    </recommendedName>
</protein>
<feature type="transmembrane region" description="Helical" evidence="9">
    <location>
        <begin position="580"/>
        <end position="599"/>
    </location>
</feature>
<dbReference type="Proteomes" id="UP001165160">
    <property type="component" value="Unassembled WGS sequence"/>
</dbReference>
<dbReference type="PRINTS" id="PR01463">
    <property type="entry name" value="EAGCHANLFMLY"/>
</dbReference>
<feature type="region of interest" description="Disordered" evidence="8">
    <location>
        <begin position="940"/>
        <end position="964"/>
    </location>
</feature>
<sequence length="1016" mass="112236">MVVPMMRNESKRNTHHGHGSHGHRGTHLHGISRANSGYSLAQRLSSRNITGLGEDEDSGAQGSPGSPNRNTEPQLVIDYDEDDDESFVPRYIPAGGGGSLSDPVALDDDHDNDDHDNDDHDNDDHDNDNDDDNEDETDWRPVQPALADVTSVLAMKTKLMAGAKKELDKGIEEMIGSPVSSTQSSPRTSISGERDQVPNYVSPTEKGIEPTGSPKVSVGSPKPLLDSRGDPLVDSEGNPLPGTVPEGSAKFPQVFVGSRGPSLMEGKSPSPKGKQLSPAGSPKPDSPKGGAPGQRRGSERGKANWNKLRVSHKVSTALKGVSEDLKMYGVRNDNDEDTDWNKMYSQNLDDVPKYIMFPNSTFRVSWDGYVGVLLLFIAVYVPYRITFIQALNTTWKWIEHVIDISFGIDILLNFFTAYYPSNDAEANLVYDLKKIAKRYCKSYFIIDFVATFPFDLLISTDNADSGVNRSAKLANLGKGMKLLRGLKLLRVYRLQKFIREVEHNYNVHHGVSRMFNIIMVVMLATHLVGCVWYFLGIEGDLTQVEASCTYEQDILDDMVELTDGGWVCREGLLMVDDNNGYRYIASLYWAFSTLTTVGYGDISAKTIGEQLFSMLMMLVGVSWYAYVVGSMSTIMTSFNRQNAQVREKMESVNIFVRDAKLPATLAKKVRNFFEYSIQRRNNGLLGYDADEILSELSAALKNEIITHVERDLIERIPFFKEKSLSFIADCIQLMQPMVVHENDFIIKEGAAADEMYFLIKGRAAVFYGSKKVKALVEGSYFGEIGCIMGGIRRAGIKAITTCELQCLNRRNLNNLLGEYPEVGDELKGIAKRRMHQVRVTTRQKNVNSIKKLLEAREKKKKAGHFIPSSQRLSETIVEEDEDGDEEGNEEGGGGGGGGSRLGGSKPAPKRGQMGNRQLSMTTANVGGTHNVVDAATLQKINSGNDDHKEVEEESNDSKSGSSEAANMIDEEALQEEVNRLVADKLGALTDSIMTTVEANMMEMLEKAMQSVAPNVK</sequence>
<dbReference type="GO" id="GO:0016020">
    <property type="term" value="C:membrane"/>
    <property type="evidence" value="ECO:0007669"/>
    <property type="project" value="UniProtKB-SubCell"/>
</dbReference>
<evidence type="ECO:0000256" key="8">
    <source>
        <dbReference type="SAM" id="MobiDB-lite"/>
    </source>
</evidence>
<dbReference type="PANTHER" id="PTHR47823">
    <property type="entry name" value="ION_TRANS DOMAIN-CONTAINING PROTEIN"/>
    <property type="match status" value="1"/>
</dbReference>
<evidence type="ECO:0000256" key="6">
    <source>
        <dbReference type="ARBA" id="ARBA00023136"/>
    </source>
</evidence>
<feature type="transmembrane region" description="Helical" evidence="9">
    <location>
        <begin position="611"/>
        <end position="629"/>
    </location>
</feature>
<accession>A0A9W7EWR8</accession>
<feature type="compositionally biased region" description="Acidic residues" evidence="8">
    <location>
        <begin position="876"/>
        <end position="889"/>
    </location>
</feature>
<evidence type="ECO:0000256" key="7">
    <source>
        <dbReference type="ARBA" id="ARBA00023303"/>
    </source>
</evidence>
<evidence type="ECO:0000313" key="12">
    <source>
        <dbReference type="Proteomes" id="UP001165160"/>
    </source>
</evidence>
<dbReference type="EMBL" id="BRXX01000138">
    <property type="protein sequence ID" value="GMH93362.1"/>
    <property type="molecule type" value="Genomic_DNA"/>
</dbReference>
<evidence type="ECO:0000256" key="3">
    <source>
        <dbReference type="ARBA" id="ARBA00022692"/>
    </source>
</evidence>
<dbReference type="Pfam" id="PF00520">
    <property type="entry name" value="Ion_trans"/>
    <property type="match status" value="1"/>
</dbReference>
<comment type="caution">
    <text evidence="11">The sequence shown here is derived from an EMBL/GenBank/DDBJ whole genome shotgun (WGS) entry which is preliminary data.</text>
</comment>
<feature type="compositionally biased region" description="Basic residues" evidence="8">
    <location>
        <begin position="13"/>
        <end position="27"/>
    </location>
</feature>
<feature type="compositionally biased region" description="Low complexity" evidence="8">
    <location>
        <begin position="175"/>
        <end position="191"/>
    </location>
</feature>
<evidence type="ECO:0000256" key="9">
    <source>
        <dbReference type="SAM" id="Phobius"/>
    </source>
</evidence>
<dbReference type="InterPro" id="IPR003938">
    <property type="entry name" value="K_chnl_volt-dep_EAG/ELK/ERG"/>
</dbReference>
<dbReference type="InterPro" id="IPR018488">
    <property type="entry name" value="cNMP-bd_CS"/>
</dbReference>
<keyword evidence="6 9" id="KW-0472">Membrane</keyword>
<dbReference type="Gene3D" id="1.10.287.630">
    <property type="entry name" value="Helix hairpin bin"/>
    <property type="match status" value="1"/>
</dbReference>
<dbReference type="InterPro" id="IPR018490">
    <property type="entry name" value="cNMP-bd_dom_sf"/>
</dbReference>
<feature type="transmembrane region" description="Helical" evidence="9">
    <location>
        <begin position="514"/>
        <end position="535"/>
    </location>
</feature>
<feature type="compositionally biased region" description="Polar residues" evidence="8">
    <location>
        <begin position="60"/>
        <end position="73"/>
    </location>
</feature>
<keyword evidence="5" id="KW-0406">Ion transport</keyword>
<keyword evidence="12" id="KW-1185">Reference proteome</keyword>
<keyword evidence="7" id="KW-0407">Ion channel</keyword>
<evidence type="ECO:0000256" key="5">
    <source>
        <dbReference type="ARBA" id="ARBA00023065"/>
    </source>
</evidence>
<evidence type="ECO:0000313" key="11">
    <source>
        <dbReference type="EMBL" id="GMH93362.1"/>
    </source>
</evidence>
<dbReference type="Gene3D" id="1.10.287.70">
    <property type="match status" value="1"/>
</dbReference>
<proteinExistence type="predicted"/>
<feature type="compositionally biased region" description="Gly residues" evidence="8">
    <location>
        <begin position="890"/>
        <end position="901"/>
    </location>
</feature>
<dbReference type="Gene3D" id="2.60.120.10">
    <property type="entry name" value="Jelly Rolls"/>
    <property type="match status" value="1"/>
</dbReference>
<evidence type="ECO:0000259" key="10">
    <source>
        <dbReference type="PROSITE" id="PS50042"/>
    </source>
</evidence>
<dbReference type="InterPro" id="IPR014710">
    <property type="entry name" value="RmlC-like_jellyroll"/>
</dbReference>
<evidence type="ECO:0000256" key="1">
    <source>
        <dbReference type="ARBA" id="ARBA00004141"/>
    </source>
</evidence>
<dbReference type="AlphaFoldDB" id="A0A9W7EWR8"/>
<dbReference type="CDD" id="cd00038">
    <property type="entry name" value="CAP_ED"/>
    <property type="match status" value="1"/>
</dbReference>
<feature type="domain" description="Cyclic nucleotide-binding" evidence="10">
    <location>
        <begin position="718"/>
        <end position="822"/>
    </location>
</feature>
<keyword evidence="3 9" id="KW-0812">Transmembrane</keyword>
<feature type="compositionally biased region" description="Acidic residues" evidence="8">
    <location>
        <begin position="105"/>
        <end position="137"/>
    </location>
</feature>
<keyword evidence="2" id="KW-0813">Transport</keyword>
<feature type="region of interest" description="Disordered" evidence="8">
    <location>
        <begin position="171"/>
        <end position="306"/>
    </location>
</feature>
<evidence type="ECO:0000256" key="4">
    <source>
        <dbReference type="ARBA" id="ARBA00022989"/>
    </source>
</evidence>
<dbReference type="GO" id="GO:0005249">
    <property type="term" value="F:voltage-gated potassium channel activity"/>
    <property type="evidence" value="ECO:0007669"/>
    <property type="project" value="InterPro"/>
</dbReference>
<dbReference type="InterPro" id="IPR005821">
    <property type="entry name" value="Ion_trans_dom"/>
</dbReference>
<dbReference type="PROSITE" id="PS50042">
    <property type="entry name" value="CNMP_BINDING_3"/>
    <property type="match status" value="1"/>
</dbReference>
<dbReference type="FunFam" id="1.10.287.70:FF:000123">
    <property type="entry name" value="Potassium channel KAT3"/>
    <property type="match status" value="1"/>
</dbReference>
<gene>
    <name evidence="11" type="ORF">TrVE_jg14331</name>
</gene>
<name>A0A9W7EWR8_9STRA</name>
<dbReference type="PANTHER" id="PTHR47823:SF9">
    <property type="entry name" value="CHROMOSOME UNDETERMINED SCAFFOLD_10, WHOLE GENOME SHOTGUN SEQUENCE"/>
    <property type="match status" value="1"/>
</dbReference>
<keyword evidence="4 9" id="KW-1133">Transmembrane helix</keyword>
<evidence type="ECO:0000256" key="2">
    <source>
        <dbReference type="ARBA" id="ARBA00022448"/>
    </source>
</evidence>
<feature type="compositionally biased region" description="Polar residues" evidence="8">
    <location>
        <begin position="33"/>
        <end position="49"/>
    </location>
</feature>
<comment type="subcellular location">
    <subcellularLocation>
        <location evidence="1">Membrane</location>
        <topology evidence="1">Multi-pass membrane protein</topology>
    </subcellularLocation>
</comment>
<feature type="transmembrane region" description="Helical" evidence="9">
    <location>
        <begin position="366"/>
        <end position="383"/>
    </location>
</feature>
<organism evidence="11 12">
    <name type="scientific">Triparma verrucosa</name>
    <dbReference type="NCBI Taxonomy" id="1606542"/>
    <lineage>
        <taxon>Eukaryota</taxon>
        <taxon>Sar</taxon>
        <taxon>Stramenopiles</taxon>
        <taxon>Ochrophyta</taxon>
        <taxon>Bolidophyceae</taxon>
        <taxon>Parmales</taxon>
        <taxon>Triparmaceae</taxon>
        <taxon>Triparma</taxon>
    </lineage>
</organism>
<feature type="region of interest" description="Disordered" evidence="8">
    <location>
        <begin position="860"/>
        <end position="915"/>
    </location>
</feature>
<feature type="region of interest" description="Disordered" evidence="8">
    <location>
        <begin position="1"/>
        <end position="146"/>
    </location>
</feature>